<feature type="transmembrane region" description="Helical" evidence="10">
    <location>
        <begin position="190"/>
        <end position="209"/>
    </location>
</feature>
<feature type="transmembrane region" description="Helical" evidence="10">
    <location>
        <begin position="804"/>
        <end position="822"/>
    </location>
</feature>
<feature type="domain" description="Ammonium transporter AmtB-like" evidence="12">
    <location>
        <begin position="84"/>
        <end position="513"/>
    </location>
</feature>
<evidence type="ECO:0000259" key="12">
    <source>
        <dbReference type="Pfam" id="PF00909"/>
    </source>
</evidence>
<dbReference type="NCBIfam" id="TIGR00836">
    <property type="entry name" value="amt"/>
    <property type="match status" value="2"/>
</dbReference>
<dbReference type="PROSITE" id="PS01219">
    <property type="entry name" value="AMMONIUM_TRANSP"/>
    <property type="match status" value="2"/>
</dbReference>
<feature type="transmembrane region" description="Helical" evidence="10">
    <location>
        <begin position="83"/>
        <end position="100"/>
    </location>
</feature>
<feature type="transmembrane region" description="Helical" evidence="10">
    <location>
        <begin position="942"/>
        <end position="964"/>
    </location>
</feature>
<evidence type="ECO:0000256" key="7">
    <source>
        <dbReference type="ARBA" id="ARBA00023177"/>
    </source>
</evidence>
<gene>
    <name evidence="13" type="ORF">C1SCF055_LOCUS1596</name>
</gene>
<feature type="transmembrane region" description="Helical" evidence="10">
    <location>
        <begin position="467"/>
        <end position="490"/>
    </location>
</feature>
<comment type="similarity">
    <text evidence="2">Belongs to the ammonia transporter channel (TC 1.A.11.2) family.</text>
</comment>
<comment type="caution">
    <text evidence="13">The sequence shown here is derived from an EMBL/GenBank/DDBJ whole genome shotgun (WGS) entry which is preliminary data.</text>
</comment>
<feature type="transmembrane region" description="Helical" evidence="10">
    <location>
        <begin position="257"/>
        <end position="275"/>
    </location>
</feature>
<evidence type="ECO:0000256" key="4">
    <source>
        <dbReference type="ARBA" id="ARBA00022692"/>
    </source>
</evidence>
<dbReference type="OrthoDB" id="534912at2759"/>
<dbReference type="InterPro" id="IPR029020">
    <property type="entry name" value="Ammonium/urea_transptr"/>
</dbReference>
<feature type="transmembrane region" description="Helical" evidence="10">
    <location>
        <begin position="413"/>
        <end position="433"/>
    </location>
</feature>
<feature type="coiled-coil region" evidence="8">
    <location>
        <begin position="14"/>
        <end position="48"/>
    </location>
</feature>
<name>A0A9P1BGP5_9DINO</name>
<keyword evidence="3" id="KW-0813">Transport</keyword>
<feature type="transmembrane region" description="Helical" evidence="10">
    <location>
        <begin position="738"/>
        <end position="757"/>
    </location>
</feature>
<feature type="signal peptide" evidence="11">
    <location>
        <begin position="1"/>
        <end position="16"/>
    </location>
</feature>
<proteinExistence type="inferred from homology"/>
<dbReference type="GO" id="GO:0005886">
    <property type="term" value="C:plasma membrane"/>
    <property type="evidence" value="ECO:0007669"/>
    <property type="project" value="TreeGrafter"/>
</dbReference>
<keyword evidence="5 10" id="KW-1133">Transmembrane helix</keyword>
<feature type="transmembrane region" description="Helical" evidence="10">
    <location>
        <begin position="581"/>
        <end position="600"/>
    </location>
</feature>
<dbReference type="FunFam" id="1.10.3430.10:FF:000008">
    <property type="entry name" value="Ammonium transporter"/>
    <property type="match status" value="2"/>
</dbReference>
<feature type="transmembrane region" description="Helical" evidence="10">
    <location>
        <begin position="357"/>
        <end position="376"/>
    </location>
</feature>
<feature type="transmembrane region" description="Helical" evidence="10">
    <location>
        <begin position="870"/>
        <end position="888"/>
    </location>
</feature>
<feature type="region of interest" description="Disordered" evidence="9">
    <location>
        <begin position="1141"/>
        <end position="1163"/>
    </location>
</feature>
<dbReference type="PANTHER" id="PTHR11730:SF6">
    <property type="entry name" value="AMMONIUM TRANSPORTER"/>
    <property type="match status" value="1"/>
</dbReference>
<dbReference type="Gene3D" id="1.10.3430.10">
    <property type="entry name" value="Ammonium transporter AmtB like domains"/>
    <property type="match status" value="2"/>
</dbReference>
<keyword evidence="6 10" id="KW-0472">Membrane</keyword>
<dbReference type="EMBL" id="CAMXCT020000052">
    <property type="protein sequence ID" value="CAL1126442.1"/>
    <property type="molecule type" value="Genomic_DNA"/>
</dbReference>
<evidence type="ECO:0000313" key="13">
    <source>
        <dbReference type="EMBL" id="CAI3973067.1"/>
    </source>
</evidence>
<feature type="chain" id="PRO_5043269428" description="Ammonium transporter AmtB-like domain-containing protein" evidence="11">
    <location>
        <begin position="17"/>
        <end position="1163"/>
    </location>
</feature>
<protein>
    <recommendedName>
        <fullName evidence="12">Ammonium transporter AmtB-like domain-containing protein</fullName>
    </recommendedName>
</protein>
<evidence type="ECO:0000256" key="3">
    <source>
        <dbReference type="ARBA" id="ARBA00022448"/>
    </source>
</evidence>
<feature type="transmembrane region" description="Helical" evidence="10">
    <location>
        <begin position="829"/>
        <end position="850"/>
    </location>
</feature>
<dbReference type="InterPro" id="IPR018047">
    <property type="entry name" value="Ammonium_transpt_CS"/>
</dbReference>
<reference evidence="13" key="1">
    <citation type="submission" date="2022-10" db="EMBL/GenBank/DDBJ databases">
        <authorList>
            <person name="Chen Y."/>
            <person name="Dougan E. K."/>
            <person name="Chan C."/>
            <person name="Rhodes N."/>
            <person name="Thang M."/>
        </authorList>
    </citation>
    <scope>NUCLEOTIDE SEQUENCE</scope>
</reference>
<dbReference type="EMBL" id="CAMXCT030000052">
    <property type="protein sequence ID" value="CAL4760379.1"/>
    <property type="molecule type" value="Genomic_DNA"/>
</dbReference>
<dbReference type="InterPro" id="IPR001905">
    <property type="entry name" value="Ammonium_transpt"/>
</dbReference>
<feature type="transmembrane region" description="Helical" evidence="10">
    <location>
        <begin position="697"/>
        <end position="717"/>
    </location>
</feature>
<dbReference type="Pfam" id="PF00909">
    <property type="entry name" value="Ammonium_transp"/>
    <property type="match status" value="2"/>
</dbReference>
<feature type="transmembrane region" description="Helical" evidence="10">
    <location>
        <begin position="121"/>
        <end position="140"/>
    </location>
</feature>
<evidence type="ECO:0000256" key="11">
    <source>
        <dbReference type="SAM" id="SignalP"/>
    </source>
</evidence>
<feature type="transmembrane region" description="Helical" evidence="10">
    <location>
        <begin position="900"/>
        <end position="922"/>
    </location>
</feature>
<dbReference type="GO" id="GO:0008519">
    <property type="term" value="F:ammonium channel activity"/>
    <property type="evidence" value="ECO:0007669"/>
    <property type="project" value="InterPro"/>
</dbReference>
<accession>A0A9P1BGP5</accession>
<evidence type="ECO:0000256" key="5">
    <source>
        <dbReference type="ARBA" id="ARBA00022989"/>
    </source>
</evidence>
<dbReference type="AlphaFoldDB" id="A0A9P1BGP5"/>
<comment type="subcellular location">
    <subcellularLocation>
        <location evidence="1">Membrane</location>
        <topology evidence="1">Multi-pass membrane protein</topology>
    </subcellularLocation>
</comment>
<evidence type="ECO:0000256" key="9">
    <source>
        <dbReference type="SAM" id="MobiDB-lite"/>
    </source>
</evidence>
<evidence type="ECO:0000256" key="1">
    <source>
        <dbReference type="ARBA" id="ARBA00004141"/>
    </source>
</evidence>
<sequence length="1163" mass="123573">MKVLYLLGITVAASSSLEDEVAMLRAEVKAQQQMAQEQQALIKELLEEVQPRQLQTYATSAELATQVAALQATDYSLGGALDSAWMCLCGALVMFMHAGFGMLETGSCRAKNASNVLMKNLVNVCVGTLGWWLFGWAFAYGSAGVSSGGNGFIGWHGFAGFDFYTQDTTTGIITPATCTSDGCQSTMLSWFFQWAFCTAAATIVSGAVAERVKSPTYAIFAFLMASFIYPVVVAWTWGGGWLATILDVGYMDFAGSGVVHLTGGVAGLAGTIVLGPRKGRFTNPEEFETHNLPLVVLGTFALWFGWYGFNPGSTLAMHDYATGAMAAQVAMNTTLSAATGGITVFILAYVITKKYDVGGLCNGILAGLVSITAGCGNMECGSAVATGFVGGLVYQGSSLLLQKMKIDDPVDAAPVHGFCGIWGVLACGLFDWGKGFDHYHGWSGFGCMMNTAGTACQTGYGGSAIGAQFILCIMVILWSGCLSAIIFLLLKLTGTLRISEEVEAVGMDEHHHSPPKAYSLPGVNAASPQKGVMQVVPGAPPADGPKDAWASGGQNQVLAVASEVELLRELQKFLKVRSLEMRVAAISLLFLTVRAPMGWLPSGTELKRADEDTGFPGHPKIWAIGTELGDLTHEVVELQKELAAQKVILEDQEHRFEQLEASSSRRLQTAYLTTATFNTKVSTIESSLKGLFGALDSAWLCLCGALVMFMHAGFAMLETGCCRAKNASNVLMKNLVNVCAGTLGWWSFGWAFAYGSASTNGFIGWHGFFGFDMYTYDSRTGNITPVDCQYDNAGGCQSQMLSWFFQWAFCTAAATIVSGAVAERVKSPTYAVFAFFMTSFIYPVVVAWTWGGGWISTLFDVGVMDFAGSGIVHLTGGVAGLMGTIILKPRKGRFENPEEFEAHNLPFVVLGTFALWFGWYGFNPGSTLGMHDSATGALAAQVAMNTTISAATGGITVFVLRYFVTKKYDVGGLCNGILAGLVSITAGCANMECGSAFAAGLIGAFVYQGSSMLLVKLKIDDPVDASPVHGFCGAWGVLAAAFFDWGKGVDYFNGSGWSCKTPEGSTACIEGIGGTMIGSNMILILMVCLWSGVLSGSAFCILKCTGLLRISEEVEDTGMDSHHHSPPKAYAFPNVVAPEVNAPPKPAPVEPERDVEGYAHNEV</sequence>
<dbReference type="EMBL" id="CAMXCT010000052">
    <property type="protein sequence ID" value="CAI3973067.1"/>
    <property type="molecule type" value="Genomic_DNA"/>
</dbReference>
<evidence type="ECO:0000256" key="2">
    <source>
        <dbReference type="ARBA" id="ARBA00005887"/>
    </source>
</evidence>
<feature type="transmembrane region" description="Helical" evidence="10">
    <location>
        <begin position="216"/>
        <end position="237"/>
    </location>
</feature>
<feature type="transmembrane region" description="Helical" evidence="10">
    <location>
        <begin position="329"/>
        <end position="350"/>
    </location>
</feature>
<feature type="transmembrane region" description="Helical" evidence="10">
    <location>
        <begin position="1081"/>
        <end position="1102"/>
    </location>
</feature>
<dbReference type="SUPFAM" id="SSF111352">
    <property type="entry name" value="Ammonium transporter"/>
    <property type="match status" value="2"/>
</dbReference>
<dbReference type="Proteomes" id="UP001152797">
    <property type="component" value="Unassembled WGS sequence"/>
</dbReference>
<keyword evidence="15" id="KW-1185">Reference proteome</keyword>
<feature type="transmembrane region" description="Helical" evidence="10">
    <location>
        <begin position="976"/>
        <end position="1007"/>
    </location>
</feature>
<feature type="compositionally biased region" description="Basic and acidic residues" evidence="9">
    <location>
        <begin position="1150"/>
        <end position="1163"/>
    </location>
</feature>
<evidence type="ECO:0000256" key="6">
    <source>
        <dbReference type="ARBA" id="ARBA00023136"/>
    </source>
</evidence>
<keyword evidence="8" id="KW-0175">Coiled coil</keyword>
<keyword evidence="11" id="KW-0732">Signal</keyword>
<reference evidence="14" key="2">
    <citation type="submission" date="2024-04" db="EMBL/GenBank/DDBJ databases">
        <authorList>
            <person name="Chen Y."/>
            <person name="Shah S."/>
            <person name="Dougan E. K."/>
            <person name="Thang M."/>
            <person name="Chan C."/>
        </authorList>
    </citation>
    <scope>NUCLEOTIDE SEQUENCE [LARGE SCALE GENOMIC DNA]</scope>
</reference>
<keyword evidence="7" id="KW-0924">Ammonia transport</keyword>
<keyword evidence="4 10" id="KW-0812">Transmembrane</keyword>
<evidence type="ECO:0000256" key="8">
    <source>
        <dbReference type="SAM" id="Coils"/>
    </source>
</evidence>
<feature type="domain" description="Ammonium transporter AmtB-like" evidence="12">
    <location>
        <begin position="698"/>
        <end position="1125"/>
    </location>
</feature>
<organism evidence="13">
    <name type="scientific">Cladocopium goreaui</name>
    <dbReference type="NCBI Taxonomy" id="2562237"/>
    <lineage>
        <taxon>Eukaryota</taxon>
        <taxon>Sar</taxon>
        <taxon>Alveolata</taxon>
        <taxon>Dinophyceae</taxon>
        <taxon>Suessiales</taxon>
        <taxon>Symbiodiniaceae</taxon>
        <taxon>Cladocopium</taxon>
    </lineage>
</organism>
<dbReference type="PANTHER" id="PTHR11730">
    <property type="entry name" value="AMMONIUM TRANSPORTER"/>
    <property type="match status" value="1"/>
</dbReference>
<dbReference type="InterPro" id="IPR024041">
    <property type="entry name" value="NH4_transpt_AmtB-like_dom"/>
</dbReference>
<evidence type="ECO:0000313" key="15">
    <source>
        <dbReference type="Proteomes" id="UP001152797"/>
    </source>
</evidence>
<feature type="transmembrane region" description="Helical" evidence="10">
    <location>
        <begin position="287"/>
        <end position="309"/>
    </location>
</feature>
<dbReference type="GO" id="GO:0097272">
    <property type="term" value="P:ammonium homeostasis"/>
    <property type="evidence" value="ECO:0007669"/>
    <property type="project" value="TreeGrafter"/>
</dbReference>
<evidence type="ECO:0000256" key="10">
    <source>
        <dbReference type="SAM" id="Phobius"/>
    </source>
</evidence>
<evidence type="ECO:0000313" key="14">
    <source>
        <dbReference type="EMBL" id="CAL1126442.1"/>
    </source>
</evidence>
<feature type="transmembrane region" description="Helical" evidence="10">
    <location>
        <begin position="382"/>
        <end position="401"/>
    </location>
</feature>